<evidence type="ECO:0000256" key="1">
    <source>
        <dbReference type="ARBA" id="ARBA00023015"/>
    </source>
</evidence>
<organism evidence="7 8">
    <name type="scientific">Cupriavidus pinatubonensis</name>
    <dbReference type="NCBI Taxonomy" id="248026"/>
    <lineage>
        <taxon>Bacteria</taxon>
        <taxon>Pseudomonadati</taxon>
        <taxon>Pseudomonadota</taxon>
        <taxon>Betaproteobacteria</taxon>
        <taxon>Burkholderiales</taxon>
        <taxon>Burkholderiaceae</taxon>
        <taxon>Cupriavidus</taxon>
    </lineage>
</organism>
<gene>
    <name evidence="7" type="ORF">LMG23994_07060</name>
</gene>
<dbReference type="Proteomes" id="UP000701702">
    <property type="component" value="Unassembled WGS sequence"/>
</dbReference>
<evidence type="ECO:0000256" key="2">
    <source>
        <dbReference type="ARBA" id="ARBA00023125"/>
    </source>
</evidence>
<dbReference type="InterPro" id="IPR001647">
    <property type="entry name" value="HTH_TetR"/>
</dbReference>
<dbReference type="PANTHER" id="PTHR47506">
    <property type="entry name" value="TRANSCRIPTIONAL REGULATORY PROTEIN"/>
    <property type="match status" value="1"/>
</dbReference>
<sequence length="202" mass="22488">MREAILASAFDLFCRKGYNATTMSEIAKGAGMTVANVYVYFDSKLLVFYAIYTPWLLDRIEGLRESVQKFPTPRSKIKRIIVGVWGDIPAADHAFASALVEALASAPKEMRKPSDLLVKCESLLTEMILQSVPIEKASLVKDGLFSHILWMAYDGFAINSRIGDTRDLDAIASLMADMLLGHEDTENEEHKTKSRKTPRLGT</sequence>
<dbReference type="Pfam" id="PF00440">
    <property type="entry name" value="TetR_N"/>
    <property type="match status" value="1"/>
</dbReference>
<evidence type="ECO:0000256" key="5">
    <source>
        <dbReference type="SAM" id="MobiDB-lite"/>
    </source>
</evidence>
<dbReference type="PRINTS" id="PR00455">
    <property type="entry name" value="HTHTETR"/>
</dbReference>
<keyword evidence="1" id="KW-0805">Transcription regulation</keyword>
<feature type="domain" description="HTH tetR-type" evidence="6">
    <location>
        <begin position="1"/>
        <end position="59"/>
    </location>
</feature>
<keyword evidence="3" id="KW-0804">Transcription</keyword>
<proteinExistence type="predicted"/>
<evidence type="ECO:0000256" key="3">
    <source>
        <dbReference type="ARBA" id="ARBA00023163"/>
    </source>
</evidence>
<dbReference type="Gene3D" id="1.10.357.10">
    <property type="entry name" value="Tetracycline Repressor, domain 2"/>
    <property type="match status" value="1"/>
</dbReference>
<name>A0ABM8Y496_9BURK</name>
<evidence type="ECO:0000256" key="4">
    <source>
        <dbReference type="PROSITE-ProRule" id="PRU00335"/>
    </source>
</evidence>
<dbReference type="InterPro" id="IPR009057">
    <property type="entry name" value="Homeodomain-like_sf"/>
</dbReference>
<evidence type="ECO:0000313" key="8">
    <source>
        <dbReference type="Proteomes" id="UP000701702"/>
    </source>
</evidence>
<dbReference type="SUPFAM" id="SSF46689">
    <property type="entry name" value="Homeodomain-like"/>
    <property type="match status" value="1"/>
</dbReference>
<feature type="compositionally biased region" description="Basic residues" evidence="5">
    <location>
        <begin position="192"/>
        <end position="202"/>
    </location>
</feature>
<evidence type="ECO:0000313" key="7">
    <source>
        <dbReference type="EMBL" id="CAG9187615.1"/>
    </source>
</evidence>
<keyword evidence="2 4" id="KW-0238">DNA-binding</keyword>
<accession>A0ABM8Y496</accession>
<keyword evidence="8" id="KW-1185">Reference proteome</keyword>
<comment type="caution">
    <text evidence="7">The sequence shown here is derived from an EMBL/GenBank/DDBJ whole genome shotgun (WGS) entry which is preliminary data.</text>
</comment>
<reference evidence="7 8" key="1">
    <citation type="submission" date="2021-08" db="EMBL/GenBank/DDBJ databases">
        <authorList>
            <person name="Peeters C."/>
        </authorList>
    </citation>
    <scope>NUCLEOTIDE SEQUENCE [LARGE SCALE GENOMIC DNA]</scope>
    <source>
        <strain evidence="7 8">LMG 23994</strain>
    </source>
</reference>
<evidence type="ECO:0000259" key="6">
    <source>
        <dbReference type="PROSITE" id="PS50977"/>
    </source>
</evidence>
<protein>
    <recommendedName>
        <fullName evidence="6">HTH tetR-type domain-containing protein</fullName>
    </recommendedName>
</protein>
<feature type="DNA-binding region" description="H-T-H motif" evidence="4">
    <location>
        <begin position="22"/>
        <end position="41"/>
    </location>
</feature>
<feature type="compositionally biased region" description="Basic and acidic residues" evidence="5">
    <location>
        <begin position="182"/>
        <end position="191"/>
    </location>
</feature>
<feature type="region of interest" description="Disordered" evidence="5">
    <location>
        <begin position="182"/>
        <end position="202"/>
    </location>
</feature>
<dbReference type="EMBL" id="CAJZAF010000085">
    <property type="protein sequence ID" value="CAG9187615.1"/>
    <property type="molecule type" value="Genomic_DNA"/>
</dbReference>
<dbReference type="PANTHER" id="PTHR47506:SF1">
    <property type="entry name" value="HTH-TYPE TRANSCRIPTIONAL REGULATOR YJDC"/>
    <property type="match status" value="1"/>
</dbReference>
<dbReference type="PROSITE" id="PS50977">
    <property type="entry name" value="HTH_TETR_2"/>
    <property type="match status" value="1"/>
</dbReference>